<dbReference type="AlphaFoldDB" id="A0A8S4Q6Z6"/>
<dbReference type="PANTHER" id="PTHR35332">
    <property type="entry name" value="REGULATION OF ENOLASE PROTEIN 1"/>
    <property type="match status" value="1"/>
</dbReference>
<keyword evidence="2" id="KW-1185">Reference proteome</keyword>
<protein>
    <submittedName>
        <fullName evidence="1">Uncharacterized protein</fullName>
    </submittedName>
</protein>
<dbReference type="SUPFAM" id="SSF49899">
    <property type="entry name" value="Concanavalin A-like lectins/glucanases"/>
    <property type="match status" value="1"/>
</dbReference>
<accession>A0A8S4Q6Z6</accession>
<dbReference type="Gene3D" id="2.60.120.200">
    <property type="match status" value="1"/>
</dbReference>
<evidence type="ECO:0000313" key="2">
    <source>
        <dbReference type="Proteomes" id="UP000749559"/>
    </source>
</evidence>
<evidence type="ECO:0000313" key="1">
    <source>
        <dbReference type="EMBL" id="CAH1799640.1"/>
    </source>
</evidence>
<comment type="caution">
    <text evidence="1">The sequence shown here is derived from an EMBL/GenBank/DDBJ whole genome shotgun (WGS) entry which is preliminary data.</text>
</comment>
<dbReference type="EMBL" id="CAIIXF020000011">
    <property type="protein sequence ID" value="CAH1799640.1"/>
    <property type="molecule type" value="Genomic_DNA"/>
</dbReference>
<name>A0A8S4Q6Z6_OWEFU</name>
<dbReference type="Pfam" id="PF07081">
    <property type="entry name" value="DUF1349"/>
    <property type="match status" value="1"/>
</dbReference>
<gene>
    <name evidence="1" type="ORF">OFUS_LOCUS23624</name>
</gene>
<reference evidence="1" key="1">
    <citation type="submission" date="2022-03" db="EMBL/GenBank/DDBJ databases">
        <authorList>
            <person name="Martin C."/>
        </authorList>
    </citation>
    <scope>NUCLEOTIDE SEQUENCE</scope>
</reference>
<sequence length="227" mass="25912">MAPVTIPGDLGCYYGRSILPPRLKWLNEPHKVELKTKDGAGIRIFPDDKTDFWQKTYYPNNMRNNNGHMLAMEIPVDSNVMAETHFNLEPVHQFDQAGLMLRLDDEHWIKTGIEVVDGAPKLSCVVTNVYSDWSTTEWPTNNLTIRLYKLDSDIVVEHLTPNKDTGKWEFMRIARLRTDDTPHLKTCTLGLFACAPTKSDFSVVFDYLSIKNSKGFHHGTEETTEAP</sequence>
<dbReference type="OrthoDB" id="42525at2759"/>
<proteinExistence type="predicted"/>
<dbReference type="PANTHER" id="PTHR35332:SF2">
    <property type="entry name" value="REGULATION OF ENOLASE PROTEIN 1"/>
    <property type="match status" value="1"/>
</dbReference>
<dbReference type="Proteomes" id="UP000749559">
    <property type="component" value="Unassembled WGS sequence"/>
</dbReference>
<organism evidence="1 2">
    <name type="scientific">Owenia fusiformis</name>
    <name type="common">Polychaete worm</name>
    <dbReference type="NCBI Taxonomy" id="6347"/>
    <lineage>
        <taxon>Eukaryota</taxon>
        <taxon>Metazoa</taxon>
        <taxon>Spiralia</taxon>
        <taxon>Lophotrochozoa</taxon>
        <taxon>Annelida</taxon>
        <taxon>Polychaeta</taxon>
        <taxon>Sedentaria</taxon>
        <taxon>Canalipalpata</taxon>
        <taxon>Sabellida</taxon>
        <taxon>Oweniida</taxon>
        <taxon>Oweniidae</taxon>
        <taxon>Owenia</taxon>
    </lineage>
</organism>
<dbReference type="InterPro" id="IPR013320">
    <property type="entry name" value="ConA-like_dom_sf"/>
</dbReference>
<dbReference type="InterPro" id="IPR009784">
    <property type="entry name" value="DUF1349"/>
</dbReference>